<organism evidence="21 22">
    <name type="scientific">Hyphopichia burtonii NRRL Y-1933</name>
    <dbReference type="NCBI Taxonomy" id="984485"/>
    <lineage>
        <taxon>Eukaryota</taxon>
        <taxon>Fungi</taxon>
        <taxon>Dikarya</taxon>
        <taxon>Ascomycota</taxon>
        <taxon>Saccharomycotina</taxon>
        <taxon>Pichiomycetes</taxon>
        <taxon>Debaryomycetaceae</taxon>
        <taxon>Hyphopichia</taxon>
    </lineage>
</organism>
<dbReference type="SUPFAM" id="SSF82199">
    <property type="entry name" value="SET domain"/>
    <property type="match status" value="1"/>
</dbReference>
<feature type="domain" description="Post-SET" evidence="19">
    <location>
        <begin position="235"/>
        <end position="251"/>
    </location>
</feature>
<reference evidence="22" key="1">
    <citation type="submission" date="2016-05" db="EMBL/GenBank/DDBJ databases">
        <title>Comparative genomics of biotechnologically important yeasts.</title>
        <authorList>
            <consortium name="DOE Joint Genome Institute"/>
            <person name="Riley R."/>
            <person name="Haridas S."/>
            <person name="Wolfe K.H."/>
            <person name="Lopes M.R."/>
            <person name="Hittinger C.T."/>
            <person name="Goker M."/>
            <person name="Salamov A."/>
            <person name="Wisecaver J."/>
            <person name="Long T.M."/>
            <person name="Aerts A.L."/>
            <person name="Barry K."/>
            <person name="Choi C."/>
            <person name="Clum A."/>
            <person name="Coughlan A.Y."/>
            <person name="Deshpande S."/>
            <person name="Douglass A.P."/>
            <person name="Hanson S.J."/>
            <person name="Klenk H.-P."/>
            <person name="Labutti K."/>
            <person name="Lapidus A."/>
            <person name="Lindquist E."/>
            <person name="Lipzen A."/>
            <person name="Meier-Kolthoff J.P."/>
            <person name="Ohm R.A."/>
            <person name="Otillar R.P."/>
            <person name="Pangilinan J."/>
            <person name="Peng Y."/>
            <person name="Rokas A."/>
            <person name="Rosa C.A."/>
            <person name="Scheuner C."/>
            <person name="Sibirny A.A."/>
            <person name="Slot J.C."/>
            <person name="Stielow J.B."/>
            <person name="Sun H."/>
            <person name="Kurtzman C.P."/>
            <person name="Blackwell M."/>
            <person name="Grigoriev I.V."/>
            <person name="Jeffries T.W."/>
        </authorList>
    </citation>
    <scope>NUCLEOTIDE SEQUENCE [LARGE SCALE GENOMIC DNA]</scope>
    <source>
        <strain evidence="22">NRRL Y-1933</strain>
    </source>
</reference>
<keyword evidence="9" id="KW-0808">Transferase</keyword>
<dbReference type="PROSITE" id="PS51215">
    <property type="entry name" value="AWS"/>
    <property type="match status" value="1"/>
</dbReference>
<dbReference type="GO" id="GO:0032259">
    <property type="term" value="P:methylation"/>
    <property type="evidence" value="ECO:0007669"/>
    <property type="project" value="UniProtKB-KW"/>
</dbReference>
<dbReference type="EC" id="2.1.1.359" evidence="4"/>
<evidence type="ECO:0000313" key="21">
    <source>
        <dbReference type="EMBL" id="ODV65557.1"/>
    </source>
</evidence>
<dbReference type="GO" id="GO:0003723">
    <property type="term" value="F:RNA binding"/>
    <property type="evidence" value="ECO:0007669"/>
    <property type="project" value="EnsemblFungi"/>
</dbReference>
<comment type="function">
    <text evidence="1">Histone methyltransferase that trimethylates histone H3 'Lys-36' forming H3K36me3. Involved in transcription elongation as well as in transcription repression.</text>
</comment>
<dbReference type="Pfam" id="PF00856">
    <property type="entry name" value="SET"/>
    <property type="match status" value="1"/>
</dbReference>
<feature type="compositionally biased region" description="Basic and acidic residues" evidence="16">
    <location>
        <begin position="599"/>
        <end position="615"/>
    </location>
</feature>
<feature type="compositionally biased region" description="Acidic residues" evidence="16">
    <location>
        <begin position="471"/>
        <end position="482"/>
    </location>
</feature>
<dbReference type="GO" id="GO:0005694">
    <property type="term" value="C:chromosome"/>
    <property type="evidence" value="ECO:0007669"/>
    <property type="project" value="UniProtKB-SubCell"/>
</dbReference>
<dbReference type="FunFam" id="2.170.270.10:FF:000033">
    <property type="entry name" value="Histone-lysine N-methyltransferase"/>
    <property type="match status" value="1"/>
</dbReference>
<sequence>MSDSEESVPAQTVKRVLPKFMDAESKTEEAKKAFEELSECTYSNKHIGDSGQNEHMTCDCIESWDSVLQQNMACGEESDCINRVTSVECINKFCTCGKNCQNQRFQKKQYAPITVFQTEKKGYGVRSDESISESSFIYEYIGEVIDEKIFRQRMIDYDRKNFKHFYFMMLTKDAFIDATVKGSLARFVNHSCNPNAYVDKWVVGDKLRMGIFAKRHIEQGEEITFDYNVDRYGAQSQPCYCGEPNCIKWMGGKTQTDAALLLPDGISEALGVTHKQEKQWLKENKHRRNIQQSDDSVINEDFVKSIEPTPLQEGDVSKLMGALLKAQDINIIMKLIDRIYLTNDSKINSIIVRFHGYKTLSKLLSTFKDKDDQLKDDLIERILQVLTKWPKVTRNKIESSQIEDVVKSISNNSENSSVLSLSKDLLEEWGKLQMAYRIPKNINDGKNVSNSPSLYARSTRSNESPSRKEIENEEPLPDGWDEAIDPVTNIKYYYHRQLMISKWERPTSAVPKGPKGPNLTKLPKGPKPKTKPPINPRTRRPISRNNGSFNGGNTPMDDESEFSRREEERLKKLKESQFLEIREKEKQLQDFILQSQREVEEKQRLQDKLKNEERERRHKLHQHSHNSKGKSPDKVISVESQWHKVFAKYIPNLIKKHEKEIGRDNIKGCAKELVNILTNKELKRDAKAKPPIEFEGAKLKKLKDFCNEFMDKFLKKYRTKKENKKRSNDEPNGDSTKKIKQ</sequence>
<evidence type="ECO:0000256" key="10">
    <source>
        <dbReference type="ARBA" id="ARBA00022691"/>
    </source>
</evidence>
<gene>
    <name evidence="21" type="ORF">HYPBUDRAFT_143241</name>
</gene>
<feature type="compositionally biased region" description="Low complexity" evidence="16">
    <location>
        <begin position="511"/>
        <end position="523"/>
    </location>
</feature>
<dbReference type="SUPFAM" id="SSF51045">
    <property type="entry name" value="WW domain"/>
    <property type="match status" value="1"/>
</dbReference>
<dbReference type="SMART" id="SM00508">
    <property type="entry name" value="PostSET"/>
    <property type="match status" value="1"/>
</dbReference>
<dbReference type="InterPro" id="IPR044437">
    <property type="entry name" value="SETD2/Set2_SET"/>
</dbReference>
<evidence type="ECO:0000313" key="22">
    <source>
        <dbReference type="Proteomes" id="UP000095085"/>
    </source>
</evidence>
<dbReference type="PROSITE" id="PS50020">
    <property type="entry name" value="WW_DOMAIN_2"/>
    <property type="match status" value="1"/>
</dbReference>
<dbReference type="InterPro" id="IPR001202">
    <property type="entry name" value="WW_dom"/>
</dbReference>
<dbReference type="Pfam" id="PF00397">
    <property type="entry name" value="WW"/>
    <property type="match status" value="1"/>
</dbReference>
<dbReference type="CDD" id="cd19172">
    <property type="entry name" value="SET_SETD2"/>
    <property type="match status" value="1"/>
</dbReference>
<evidence type="ECO:0000259" key="18">
    <source>
        <dbReference type="PROSITE" id="PS50280"/>
    </source>
</evidence>
<dbReference type="InterPro" id="IPR003616">
    <property type="entry name" value="Post-SET_dom"/>
</dbReference>
<dbReference type="InterPro" id="IPR013257">
    <property type="entry name" value="SRI"/>
</dbReference>
<dbReference type="GO" id="GO:0006354">
    <property type="term" value="P:DNA-templated transcription elongation"/>
    <property type="evidence" value="ECO:0007669"/>
    <property type="project" value="EnsemblFungi"/>
</dbReference>
<evidence type="ECO:0000256" key="2">
    <source>
        <dbReference type="ARBA" id="ARBA00004123"/>
    </source>
</evidence>
<dbReference type="GO" id="GO:0060195">
    <property type="term" value="P:negative regulation of antisense RNA transcription"/>
    <property type="evidence" value="ECO:0007669"/>
    <property type="project" value="EnsemblFungi"/>
</dbReference>
<dbReference type="GO" id="GO:0030437">
    <property type="term" value="P:ascospore formation"/>
    <property type="evidence" value="ECO:0007669"/>
    <property type="project" value="EnsemblFungi"/>
</dbReference>
<dbReference type="Gene3D" id="1.10.1740.100">
    <property type="entry name" value="Set2, Rpb1 interacting domain"/>
    <property type="match status" value="1"/>
</dbReference>
<feature type="region of interest" description="Disordered" evidence="16">
    <location>
        <begin position="506"/>
        <end position="568"/>
    </location>
</feature>
<dbReference type="CDD" id="cd00201">
    <property type="entry name" value="WW"/>
    <property type="match status" value="1"/>
</dbReference>
<feature type="domain" description="SET" evidence="18">
    <location>
        <begin position="111"/>
        <end position="228"/>
    </location>
</feature>
<keyword evidence="6" id="KW-0158">Chromosome</keyword>
<dbReference type="GO" id="GO:0005634">
    <property type="term" value="C:nucleus"/>
    <property type="evidence" value="ECO:0007669"/>
    <property type="project" value="UniProtKB-SubCell"/>
</dbReference>
<dbReference type="GO" id="GO:0005829">
    <property type="term" value="C:cytosol"/>
    <property type="evidence" value="ECO:0007669"/>
    <property type="project" value="EnsemblFungi"/>
</dbReference>
<keyword evidence="8" id="KW-0489">Methyltransferase</keyword>
<evidence type="ECO:0000256" key="9">
    <source>
        <dbReference type="ARBA" id="ARBA00022679"/>
    </source>
</evidence>
<dbReference type="InterPro" id="IPR017923">
    <property type="entry name" value="TFIIS_N"/>
</dbReference>
<dbReference type="PROSITE" id="PS51568">
    <property type="entry name" value="SAM_MT43_SET2_1"/>
    <property type="match status" value="1"/>
</dbReference>
<dbReference type="STRING" id="984485.A0A1E4RE66"/>
<comment type="subcellular location">
    <subcellularLocation>
        <location evidence="3">Chromosome</location>
    </subcellularLocation>
    <subcellularLocation>
        <location evidence="2">Nucleus</location>
    </subcellularLocation>
</comment>
<evidence type="ECO:0000256" key="8">
    <source>
        <dbReference type="ARBA" id="ARBA00022603"/>
    </source>
</evidence>
<evidence type="ECO:0000256" key="4">
    <source>
        <dbReference type="ARBA" id="ARBA00012178"/>
    </source>
</evidence>
<feature type="region of interest" description="Disordered" evidence="16">
    <location>
        <begin position="599"/>
        <end position="634"/>
    </location>
</feature>
<dbReference type="AlphaFoldDB" id="A0A1E4RE66"/>
<evidence type="ECO:0000256" key="15">
    <source>
        <dbReference type="ARBA" id="ARBA00047545"/>
    </source>
</evidence>
<dbReference type="InterPro" id="IPR001214">
    <property type="entry name" value="SET_dom"/>
</dbReference>
<dbReference type="GO" id="GO:0006283">
    <property type="term" value="P:transcription-coupled nucleotide-excision repair"/>
    <property type="evidence" value="ECO:0007669"/>
    <property type="project" value="EnsemblFungi"/>
</dbReference>
<protein>
    <recommendedName>
        <fullName evidence="5">Histone-lysine N-methyltransferase, H3 lysine-36 specific</fullName>
        <ecNumber evidence="4">2.1.1.359</ecNumber>
    </recommendedName>
    <alternativeName>
        <fullName evidence="14">SET domain-containing protein 2</fullName>
    </alternativeName>
</protein>
<dbReference type="InterPro" id="IPR025788">
    <property type="entry name" value="Set2_fungi"/>
</dbReference>
<dbReference type="SUPFAM" id="SSF47676">
    <property type="entry name" value="Conserved domain common to transcription factors TFIIS, elongin A, CRSP70"/>
    <property type="match status" value="1"/>
</dbReference>
<dbReference type="GO" id="GO:0006353">
    <property type="term" value="P:DNA-templated transcription termination"/>
    <property type="evidence" value="ECO:0007669"/>
    <property type="project" value="EnsemblFungi"/>
</dbReference>
<proteinExistence type="predicted"/>
<dbReference type="SMART" id="SM00456">
    <property type="entry name" value="WW"/>
    <property type="match status" value="1"/>
</dbReference>
<evidence type="ECO:0000256" key="14">
    <source>
        <dbReference type="ARBA" id="ARBA00030091"/>
    </source>
</evidence>
<dbReference type="RefSeq" id="XP_020074624.1">
    <property type="nucleotide sequence ID" value="XM_020219847.1"/>
</dbReference>
<dbReference type="GO" id="GO:0140954">
    <property type="term" value="F:histone H3K36 dimethyltransferase activity"/>
    <property type="evidence" value="ECO:0007669"/>
    <property type="project" value="EnsemblFungi"/>
</dbReference>
<dbReference type="Pfam" id="PF08236">
    <property type="entry name" value="SRI"/>
    <property type="match status" value="1"/>
</dbReference>
<evidence type="ECO:0000256" key="16">
    <source>
        <dbReference type="SAM" id="MobiDB-lite"/>
    </source>
</evidence>
<evidence type="ECO:0000259" key="19">
    <source>
        <dbReference type="PROSITE" id="PS50868"/>
    </source>
</evidence>
<evidence type="ECO:0000256" key="5">
    <source>
        <dbReference type="ARBA" id="ARBA00018028"/>
    </source>
</evidence>
<evidence type="ECO:0000256" key="12">
    <source>
        <dbReference type="ARBA" id="ARBA00023163"/>
    </source>
</evidence>
<evidence type="ECO:0000256" key="11">
    <source>
        <dbReference type="ARBA" id="ARBA00023015"/>
    </source>
</evidence>
<evidence type="ECO:0000256" key="3">
    <source>
        <dbReference type="ARBA" id="ARBA00004286"/>
    </source>
</evidence>
<dbReference type="SMART" id="SM00570">
    <property type="entry name" value="AWS"/>
    <property type="match status" value="1"/>
</dbReference>
<dbReference type="Gene3D" id="2.20.70.10">
    <property type="match status" value="1"/>
</dbReference>
<dbReference type="Gene3D" id="2.170.270.10">
    <property type="entry name" value="SET domain"/>
    <property type="match status" value="1"/>
</dbReference>
<keyword evidence="22" id="KW-1185">Reference proteome</keyword>
<dbReference type="InterPro" id="IPR035441">
    <property type="entry name" value="TFIIS/LEDGF_dom_sf"/>
</dbReference>
<feature type="domain" description="WW" evidence="17">
    <location>
        <begin position="474"/>
        <end position="508"/>
    </location>
</feature>
<keyword evidence="12" id="KW-0804">Transcription</keyword>
<dbReference type="PANTHER" id="PTHR22884">
    <property type="entry name" value="SET DOMAIN PROTEINS"/>
    <property type="match status" value="1"/>
</dbReference>
<evidence type="ECO:0000259" key="17">
    <source>
        <dbReference type="PROSITE" id="PS50020"/>
    </source>
</evidence>
<evidence type="ECO:0000256" key="6">
    <source>
        <dbReference type="ARBA" id="ARBA00022454"/>
    </source>
</evidence>
<dbReference type="GO" id="GO:0045128">
    <property type="term" value="P:negative regulation of reciprocal meiotic recombination"/>
    <property type="evidence" value="ECO:0007669"/>
    <property type="project" value="EnsemblFungi"/>
</dbReference>
<feature type="compositionally biased region" description="Polar residues" evidence="16">
    <location>
        <begin position="444"/>
        <end position="464"/>
    </location>
</feature>
<name>A0A1E4RE66_9ASCO</name>
<dbReference type="OrthoDB" id="422362at2759"/>
<dbReference type="EMBL" id="KV454544">
    <property type="protein sequence ID" value="ODV65557.1"/>
    <property type="molecule type" value="Genomic_DNA"/>
</dbReference>
<dbReference type="PROSITE" id="PS50280">
    <property type="entry name" value="SET"/>
    <property type="match status" value="1"/>
</dbReference>
<dbReference type="PROSITE" id="PS50868">
    <property type="entry name" value="POST_SET"/>
    <property type="match status" value="1"/>
</dbReference>
<dbReference type="InterPro" id="IPR036020">
    <property type="entry name" value="WW_dom_sf"/>
</dbReference>
<feature type="compositionally biased region" description="Polar residues" evidence="16">
    <location>
        <begin position="543"/>
        <end position="553"/>
    </location>
</feature>
<evidence type="ECO:0000259" key="20">
    <source>
        <dbReference type="PROSITE" id="PS51215"/>
    </source>
</evidence>
<dbReference type="GO" id="GO:0140955">
    <property type="term" value="F:histone H3K36 trimethyltransferase activity"/>
    <property type="evidence" value="ECO:0007669"/>
    <property type="project" value="UniProtKB-EC"/>
</dbReference>
<keyword evidence="13" id="KW-0539">Nucleus</keyword>
<evidence type="ECO:0000256" key="7">
    <source>
        <dbReference type="ARBA" id="ARBA00022491"/>
    </source>
</evidence>
<feature type="region of interest" description="Disordered" evidence="16">
    <location>
        <begin position="441"/>
        <end position="482"/>
    </location>
</feature>
<keyword evidence="10" id="KW-0949">S-adenosyl-L-methionine</keyword>
<dbReference type="Pfam" id="PF08711">
    <property type="entry name" value="Med26"/>
    <property type="match status" value="1"/>
</dbReference>
<dbReference type="InterPro" id="IPR006560">
    <property type="entry name" value="AWS_dom"/>
</dbReference>
<dbReference type="SMART" id="SM00317">
    <property type="entry name" value="SET"/>
    <property type="match status" value="1"/>
</dbReference>
<comment type="catalytic activity">
    <reaction evidence="15">
        <text>L-lysyl(36)-[histone H3] + 3 S-adenosyl-L-methionine = N(6),N(6),N(6)-trimethyl-L-lysyl(36)-[histone H3] + 3 S-adenosyl-L-homocysteine + 3 H(+)</text>
        <dbReference type="Rhea" id="RHEA:60324"/>
        <dbReference type="Rhea" id="RHEA-COMP:9785"/>
        <dbReference type="Rhea" id="RHEA-COMP:15536"/>
        <dbReference type="ChEBI" id="CHEBI:15378"/>
        <dbReference type="ChEBI" id="CHEBI:29969"/>
        <dbReference type="ChEBI" id="CHEBI:57856"/>
        <dbReference type="ChEBI" id="CHEBI:59789"/>
        <dbReference type="ChEBI" id="CHEBI:61961"/>
        <dbReference type="EC" id="2.1.1.359"/>
    </reaction>
</comment>
<dbReference type="GO" id="GO:0009302">
    <property type="term" value="P:sno(s)RNA transcription"/>
    <property type="evidence" value="ECO:0007669"/>
    <property type="project" value="EnsemblFungi"/>
</dbReference>
<feature type="domain" description="AWS" evidence="20">
    <location>
        <begin position="53"/>
        <end position="109"/>
    </location>
</feature>
<dbReference type="Pfam" id="PF17907">
    <property type="entry name" value="AWS"/>
    <property type="match status" value="1"/>
</dbReference>
<dbReference type="InterPro" id="IPR038190">
    <property type="entry name" value="SRI_sf"/>
</dbReference>
<feature type="compositionally biased region" description="Basic residues" evidence="16">
    <location>
        <begin position="616"/>
        <end position="628"/>
    </location>
</feature>
<accession>A0A1E4RE66</accession>
<keyword evidence="11" id="KW-0805">Transcription regulation</keyword>
<dbReference type="Proteomes" id="UP000095085">
    <property type="component" value="Unassembled WGS sequence"/>
</dbReference>
<evidence type="ECO:0000256" key="13">
    <source>
        <dbReference type="ARBA" id="ARBA00023242"/>
    </source>
</evidence>
<dbReference type="InterPro" id="IPR046341">
    <property type="entry name" value="SET_dom_sf"/>
</dbReference>
<evidence type="ECO:0000256" key="1">
    <source>
        <dbReference type="ARBA" id="ARBA00003901"/>
    </source>
</evidence>
<feature type="region of interest" description="Disordered" evidence="16">
    <location>
        <begin position="717"/>
        <end position="741"/>
    </location>
</feature>
<dbReference type="GeneID" id="30994397"/>
<keyword evidence="7" id="KW-0678">Repressor</keyword>
<dbReference type="GO" id="GO:0030174">
    <property type="term" value="P:regulation of DNA-templated DNA replication initiation"/>
    <property type="evidence" value="ECO:0007669"/>
    <property type="project" value="EnsemblFungi"/>
</dbReference>
<dbReference type="InterPro" id="IPR050777">
    <property type="entry name" value="SET2_Histone-Lys_MeTrsfase"/>
</dbReference>